<gene>
    <name evidence="1" type="ORF">HMPREF9333_00870</name>
</gene>
<comment type="caution">
    <text evidence="1">The sequence shown here is derived from an EMBL/GenBank/DDBJ whole genome shotgun (WGS) entry which is preliminary data.</text>
</comment>
<accession>G5GH30</accession>
<name>G5GH30_9FIRM</name>
<dbReference type="eggNOG" id="ENOG5033IA3">
    <property type="taxonomic scope" value="Bacteria"/>
</dbReference>
<evidence type="ECO:0000313" key="1">
    <source>
        <dbReference type="EMBL" id="EHI55827.1"/>
    </source>
</evidence>
<protein>
    <submittedName>
        <fullName evidence="1">Uncharacterized protein</fullName>
    </submittedName>
</protein>
<dbReference type="EMBL" id="ACZL01000015">
    <property type="protein sequence ID" value="EHI55827.1"/>
    <property type="molecule type" value="Genomic_DNA"/>
</dbReference>
<evidence type="ECO:0000313" key="2">
    <source>
        <dbReference type="Proteomes" id="UP000003011"/>
    </source>
</evidence>
<organism evidence="1 2">
    <name type="scientific">Johnsonella ignava ATCC 51276</name>
    <dbReference type="NCBI Taxonomy" id="679200"/>
    <lineage>
        <taxon>Bacteria</taxon>
        <taxon>Bacillati</taxon>
        <taxon>Bacillota</taxon>
        <taxon>Clostridia</taxon>
        <taxon>Lachnospirales</taxon>
        <taxon>Lachnospiraceae</taxon>
        <taxon>Johnsonella</taxon>
    </lineage>
</organism>
<dbReference type="AlphaFoldDB" id="G5GH30"/>
<dbReference type="HOGENOM" id="CLU_2935362_0_0_9"/>
<dbReference type="Proteomes" id="UP000003011">
    <property type="component" value="Unassembled WGS sequence"/>
</dbReference>
<sequence>MQVERRLFQCNLRGARESLSGGRVSNAWATCLAPWDNRGKLLLIPHKVYRRMSIYKKGYR</sequence>
<keyword evidence="2" id="KW-1185">Reference proteome</keyword>
<proteinExistence type="predicted"/>
<reference evidence="1 2" key="1">
    <citation type="submission" date="2011-08" db="EMBL/GenBank/DDBJ databases">
        <title>The Genome Sequence of Johnsonella ignava ATCC 51276.</title>
        <authorList>
            <consortium name="The Broad Institute Genome Sequencing Platform"/>
            <person name="Earl A."/>
            <person name="Ward D."/>
            <person name="Feldgarden M."/>
            <person name="Gevers D."/>
            <person name="Izard J."/>
            <person name="Blanton J.M."/>
            <person name="Baranova O.V."/>
            <person name="Dewhirst F.E."/>
            <person name="Young S.K."/>
            <person name="Zeng Q."/>
            <person name="Gargeya S."/>
            <person name="Fitzgerald M."/>
            <person name="Haas B."/>
            <person name="Abouelleil A."/>
            <person name="Alvarado L."/>
            <person name="Arachchi H.M."/>
            <person name="Berlin A."/>
            <person name="Brown A."/>
            <person name="Chapman S.B."/>
            <person name="Chen Z."/>
            <person name="Dunbar C."/>
            <person name="Freedman E."/>
            <person name="Gearin G."/>
            <person name="Gellesch M."/>
            <person name="Goldberg J."/>
            <person name="Griggs A."/>
            <person name="Gujja S."/>
            <person name="Heiman D."/>
            <person name="Howarth C."/>
            <person name="Larson L."/>
            <person name="Lui A."/>
            <person name="MacDonald P.J.P."/>
            <person name="Montmayeur A."/>
            <person name="Murphy C."/>
            <person name="Neiman D."/>
            <person name="Pearson M."/>
            <person name="Priest M."/>
            <person name="Roberts A."/>
            <person name="Saif S."/>
            <person name="Shea T."/>
            <person name="Shenoy N."/>
            <person name="Sisk P."/>
            <person name="Stolte C."/>
            <person name="Sykes S."/>
            <person name="Wortman J."/>
            <person name="Nusbaum C."/>
            <person name="Birren B."/>
        </authorList>
    </citation>
    <scope>NUCLEOTIDE SEQUENCE [LARGE SCALE GENOMIC DNA]</scope>
    <source>
        <strain evidence="1 2">ATCC 51276</strain>
    </source>
</reference>